<sequence length="395" mass="42373">MVRALTGRGACGREQQQGWCRLCQRIDNWKPAGGEPMNSIKATLLGATLILAGCVDDAMHIQDCASAGDIRPVCGMQSPEDIAALPDGRHLLLANFGGMHGGTGTLSLFDTQSENSRRLFPPAGAVPAVVEELWGEPDCAPPVAEVFSPHGTHLHRLTDGRLRYLVVNHGGPETIELFEVTGQGETTELAWRGCVQAAPETFINDVVGLKNGDLIYTRMLHTEGMTEKLLSALGRNTGDLWRWNRDSGLRVLPGTEANQPNGIEISPDERYVFANMYFTGEVWKVDADTGEVVATAPVASGDNNAWGSDGRLWVVVHRDSMVNLLSCFSAQERPCGAGFEVVAIDPETMAHETVFAHRGAPMGAATVAVPQGGRVYLGSFVGDRLISVPDFGSAP</sequence>
<dbReference type="Pfam" id="PF08450">
    <property type="entry name" value="SGL"/>
    <property type="match status" value="1"/>
</dbReference>
<gene>
    <name evidence="2" type="ORF">F0M18_07865</name>
</gene>
<dbReference type="AlphaFoldDB" id="A0A5B0X1L9"/>
<organism evidence="2 3">
    <name type="scientific">Pseudohalioglobus sediminis</name>
    <dbReference type="NCBI Taxonomy" id="2606449"/>
    <lineage>
        <taxon>Bacteria</taxon>
        <taxon>Pseudomonadati</taxon>
        <taxon>Pseudomonadota</taxon>
        <taxon>Gammaproteobacteria</taxon>
        <taxon>Cellvibrionales</taxon>
        <taxon>Halieaceae</taxon>
        <taxon>Pseudohalioglobus</taxon>
    </lineage>
</organism>
<evidence type="ECO:0000313" key="3">
    <source>
        <dbReference type="Proteomes" id="UP000323708"/>
    </source>
</evidence>
<dbReference type="EMBL" id="VTUX01000003">
    <property type="protein sequence ID" value="KAA1192575.1"/>
    <property type="molecule type" value="Genomic_DNA"/>
</dbReference>
<keyword evidence="3" id="KW-1185">Reference proteome</keyword>
<name>A0A5B0X1L9_9GAMM</name>
<proteinExistence type="predicted"/>
<dbReference type="SUPFAM" id="SSF63829">
    <property type="entry name" value="Calcium-dependent phosphotriesterase"/>
    <property type="match status" value="1"/>
</dbReference>
<feature type="domain" description="SMP-30/Gluconolactonase/LRE-like region" evidence="1">
    <location>
        <begin position="182"/>
        <end position="316"/>
    </location>
</feature>
<dbReference type="InterPro" id="IPR011042">
    <property type="entry name" value="6-blade_b-propeller_TolB-like"/>
</dbReference>
<evidence type="ECO:0000313" key="2">
    <source>
        <dbReference type="EMBL" id="KAA1192575.1"/>
    </source>
</evidence>
<comment type="caution">
    <text evidence="2">The sequence shown here is derived from an EMBL/GenBank/DDBJ whole genome shotgun (WGS) entry which is preliminary data.</text>
</comment>
<dbReference type="Gene3D" id="2.120.10.30">
    <property type="entry name" value="TolB, C-terminal domain"/>
    <property type="match status" value="1"/>
</dbReference>
<dbReference type="PANTHER" id="PTHR11799">
    <property type="entry name" value="PARAOXONASE"/>
    <property type="match status" value="1"/>
</dbReference>
<reference evidence="2 3" key="1">
    <citation type="submission" date="2019-09" db="EMBL/GenBank/DDBJ databases">
        <authorList>
            <person name="Chen X.-Y."/>
        </authorList>
    </citation>
    <scope>NUCLEOTIDE SEQUENCE [LARGE SCALE GENOMIC DNA]</scope>
    <source>
        <strain evidence="2 3">NY5</strain>
    </source>
</reference>
<accession>A0A5B0X1L9</accession>
<dbReference type="InterPro" id="IPR051288">
    <property type="entry name" value="Serum_paraoxonase/arylesterase"/>
</dbReference>
<protein>
    <recommendedName>
        <fullName evidence="1">SMP-30/Gluconolactonase/LRE-like region domain-containing protein</fullName>
    </recommendedName>
</protein>
<dbReference type="PANTHER" id="PTHR11799:SF12">
    <property type="entry name" value="PARAOXONASE-RELATED"/>
    <property type="match status" value="1"/>
</dbReference>
<evidence type="ECO:0000259" key="1">
    <source>
        <dbReference type="Pfam" id="PF08450"/>
    </source>
</evidence>
<dbReference type="Proteomes" id="UP000323708">
    <property type="component" value="Unassembled WGS sequence"/>
</dbReference>
<dbReference type="InterPro" id="IPR013658">
    <property type="entry name" value="SGL"/>
</dbReference>